<protein>
    <recommendedName>
        <fullName evidence="4">Protease inhibitor Inh</fullName>
    </recommendedName>
</protein>
<dbReference type="AlphaFoldDB" id="A0A1Y6F7X9"/>
<dbReference type="PROSITE" id="PS51257">
    <property type="entry name" value="PROKAR_LIPOPROTEIN"/>
    <property type="match status" value="1"/>
</dbReference>
<keyword evidence="1" id="KW-0732">Signal</keyword>
<dbReference type="EMBL" id="FXWG01000002">
    <property type="protein sequence ID" value="SMQ68812.1"/>
    <property type="molecule type" value="Genomic_DNA"/>
</dbReference>
<feature type="signal peptide" evidence="1">
    <location>
        <begin position="1"/>
        <end position="21"/>
    </location>
</feature>
<dbReference type="Proteomes" id="UP000194420">
    <property type="component" value="Unassembled WGS sequence"/>
</dbReference>
<proteinExistence type="predicted"/>
<organism evidence="2 3">
    <name type="scientific">Altererythrobacter xiamenensis</name>
    <dbReference type="NCBI Taxonomy" id="1316679"/>
    <lineage>
        <taxon>Bacteria</taxon>
        <taxon>Pseudomonadati</taxon>
        <taxon>Pseudomonadota</taxon>
        <taxon>Alphaproteobacteria</taxon>
        <taxon>Sphingomonadales</taxon>
        <taxon>Erythrobacteraceae</taxon>
        <taxon>Altererythrobacter</taxon>
    </lineage>
</organism>
<name>A0A1Y6F7X9_9SPHN</name>
<evidence type="ECO:0000313" key="2">
    <source>
        <dbReference type="EMBL" id="SMQ68812.1"/>
    </source>
</evidence>
<evidence type="ECO:0000313" key="3">
    <source>
        <dbReference type="Proteomes" id="UP000194420"/>
    </source>
</evidence>
<keyword evidence="3" id="KW-1185">Reference proteome</keyword>
<sequence length="228" mass="24354">MRLAILSPVLMLAACAASSTALESAQAVQAEAASPFVGSWDGSSFETAMFLRLNEDRTFEWALTVGGLDMTAQGNWRAEGDTVTFASDPVPVPTTIALIGVNDNPGGPMLRVFHENGDPVEHSSTLTKCADGQTFLGRVGPEGSSPNPEQCPDPVSVRVLIPGVEADWPVFDLAENGWQPGKTIRFEFQPGDCGVMDFTGMAARLEGDVLTFTEESGGDTYRRMKPPE</sequence>
<evidence type="ECO:0008006" key="4">
    <source>
        <dbReference type="Google" id="ProtNLM"/>
    </source>
</evidence>
<evidence type="ECO:0000256" key="1">
    <source>
        <dbReference type="SAM" id="SignalP"/>
    </source>
</evidence>
<feature type="chain" id="PRO_5012373558" description="Protease inhibitor Inh" evidence="1">
    <location>
        <begin position="22"/>
        <end position="228"/>
    </location>
</feature>
<accession>A0A1Y6F7X9</accession>
<reference evidence="3" key="1">
    <citation type="submission" date="2017-04" db="EMBL/GenBank/DDBJ databases">
        <authorList>
            <person name="Varghese N."/>
            <person name="Submissions S."/>
        </authorList>
    </citation>
    <scope>NUCLEOTIDE SEQUENCE [LARGE SCALE GENOMIC DNA]</scope>
</reference>
<gene>
    <name evidence="2" type="ORF">SAMN06297468_1093</name>
</gene>